<dbReference type="InterPro" id="IPR036291">
    <property type="entry name" value="NAD(P)-bd_dom_sf"/>
</dbReference>
<dbReference type="InterPro" id="IPR001509">
    <property type="entry name" value="Epimerase_deHydtase"/>
</dbReference>
<dbReference type="Pfam" id="PF01370">
    <property type="entry name" value="Epimerase"/>
    <property type="match status" value="1"/>
</dbReference>
<gene>
    <name evidence="2" type="ORF">ACFOEK_16300</name>
</gene>
<evidence type="ECO:0000313" key="2">
    <source>
        <dbReference type="EMBL" id="MFC3152599.1"/>
    </source>
</evidence>
<evidence type="ECO:0000259" key="1">
    <source>
        <dbReference type="Pfam" id="PF01370"/>
    </source>
</evidence>
<keyword evidence="3" id="KW-1185">Reference proteome</keyword>
<dbReference type="EMBL" id="JBHRSZ010000007">
    <property type="protein sequence ID" value="MFC3152599.1"/>
    <property type="molecule type" value="Genomic_DNA"/>
</dbReference>
<dbReference type="PANTHER" id="PTHR48079:SF6">
    <property type="entry name" value="NAD(P)-BINDING DOMAIN-CONTAINING PROTEIN-RELATED"/>
    <property type="match status" value="1"/>
</dbReference>
<name>A0ABV7HFF8_9GAMM</name>
<feature type="domain" description="NAD-dependent epimerase/dehydratase" evidence="1">
    <location>
        <begin position="7"/>
        <end position="177"/>
    </location>
</feature>
<protein>
    <submittedName>
        <fullName evidence="2">NAD-dependent epimerase/dehydratase family protein</fullName>
    </submittedName>
</protein>
<dbReference type="PANTHER" id="PTHR48079">
    <property type="entry name" value="PROTEIN YEEZ"/>
    <property type="match status" value="1"/>
</dbReference>
<dbReference type="Gene3D" id="3.40.50.720">
    <property type="entry name" value="NAD(P)-binding Rossmann-like Domain"/>
    <property type="match status" value="1"/>
</dbReference>
<dbReference type="SUPFAM" id="SSF51735">
    <property type="entry name" value="NAD(P)-binding Rossmann-fold domains"/>
    <property type="match status" value="1"/>
</dbReference>
<comment type="caution">
    <text evidence="2">The sequence shown here is derived from an EMBL/GenBank/DDBJ whole genome shotgun (WGS) entry which is preliminary data.</text>
</comment>
<organism evidence="2 3">
    <name type="scientific">Litoribrevibacter euphylliae</name>
    <dbReference type="NCBI Taxonomy" id="1834034"/>
    <lineage>
        <taxon>Bacteria</taxon>
        <taxon>Pseudomonadati</taxon>
        <taxon>Pseudomonadota</taxon>
        <taxon>Gammaproteobacteria</taxon>
        <taxon>Oceanospirillales</taxon>
        <taxon>Oceanospirillaceae</taxon>
        <taxon>Litoribrevibacter</taxon>
    </lineage>
</organism>
<reference evidence="3" key="1">
    <citation type="journal article" date="2019" name="Int. J. Syst. Evol. Microbiol.">
        <title>The Global Catalogue of Microorganisms (GCM) 10K type strain sequencing project: providing services to taxonomists for standard genome sequencing and annotation.</title>
        <authorList>
            <consortium name="The Broad Institute Genomics Platform"/>
            <consortium name="The Broad Institute Genome Sequencing Center for Infectious Disease"/>
            <person name="Wu L."/>
            <person name="Ma J."/>
        </authorList>
    </citation>
    <scope>NUCLEOTIDE SEQUENCE [LARGE SCALE GENOMIC DNA]</scope>
    <source>
        <strain evidence="3">KCTC 52438</strain>
    </source>
</reference>
<sequence>MAASLSVLIAGFGDIGHRIADALTDQAEAATIPITLTAIRRQPEQHPQVEVLNWDMQSPAISLPTVDYVIFCVSADELTEQGYQRSYLDAQTQLINALTTQNVPVQHYFFCSSSSVYGQNNHEWVDEQSLAEPTRFTGKKMLEAEAIAFNSPWPSTAIRATGLYGPGRTRMMSQVLEGKIAAAEPECYSNRIHVDDLAGFYAHLIIEHHTHNLELAPIYLACDDAPVALHQVQTWMADQLEITQREEVPAGRTGSKRISNALMKSTGFRLTYPSYQEGMPPLLAALKTEKQA</sequence>
<dbReference type="InterPro" id="IPR051783">
    <property type="entry name" value="NAD(P)-dependent_oxidoreduct"/>
</dbReference>
<accession>A0ABV7HFF8</accession>
<dbReference type="RefSeq" id="WP_386722527.1">
    <property type="nucleotide sequence ID" value="NZ_JBHRSZ010000007.1"/>
</dbReference>
<evidence type="ECO:0000313" key="3">
    <source>
        <dbReference type="Proteomes" id="UP001595476"/>
    </source>
</evidence>
<proteinExistence type="predicted"/>
<dbReference type="Proteomes" id="UP001595476">
    <property type="component" value="Unassembled WGS sequence"/>
</dbReference>